<proteinExistence type="predicted"/>
<evidence type="ECO:0000313" key="1">
    <source>
        <dbReference type="EMBL" id="MBA0793015.1"/>
    </source>
</evidence>
<organism evidence="1 2">
    <name type="scientific">Gossypium harknessii</name>
    <dbReference type="NCBI Taxonomy" id="34285"/>
    <lineage>
        <taxon>Eukaryota</taxon>
        <taxon>Viridiplantae</taxon>
        <taxon>Streptophyta</taxon>
        <taxon>Embryophyta</taxon>
        <taxon>Tracheophyta</taxon>
        <taxon>Spermatophyta</taxon>
        <taxon>Magnoliopsida</taxon>
        <taxon>eudicotyledons</taxon>
        <taxon>Gunneridae</taxon>
        <taxon>Pentapetalae</taxon>
        <taxon>rosids</taxon>
        <taxon>malvids</taxon>
        <taxon>Malvales</taxon>
        <taxon>Malvaceae</taxon>
        <taxon>Malvoideae</taxon>
        <taxon>Gossypium</taxon>
    </lineage>
</organism>
<sequence>MEALPKDPTKMVIEPYLLFKKDEKNFVLIELEMPNGNPPIIEKAKNMEASVHNRNRLETSIGSDKLTHLLMVPQGDETQKEFYIDDSVVRVGNKQMLLINYGMQVVNIFFKLLKNRFDRFPKAYINHYSFDSQIVVRTFI</sequence>
<comment type="caution">
    <text evidence="1">The sequence shown here is derived from an EMBL/GenBank/DDBJ whole genome shotgun (WGS) entry which is preliminary data.</text>
</comment>
<reference evidence="1 2" key="1">
    <citation type="journal article" date="2019" name="Genome Biol. Evol.">
        <title>Insights into the evolution of the New World diploid cottons (Gossypium, subgenus Houzingenia) based on genome sequencing.</title>
        <authorList>
            <person name="Grover C.E."/>
            <person name="Arick M.A. 2nd"/>
            <person name="Thrash A."/>
            <person name="Conover J.L."/>
            <person name="Sanders W.S."/>
            <person name="Peterson D.G."/>
            <person name="Frelichowski J.E."/>
            <person name="Scheffler J.A."/>
            <person name="Scheffler B.E."/>
            <person name="Wendel J.F."/>
        </authorList>
    </citation>
    <scope>NUCLEOTIDE SEQUENCE [LARGE SCALE GENOMIC DNA]</scope>
    <source>
        <strain evidence="1">0</strain>
        <tissue evidence="1">Leaf</tissue>
    </source>
</reference>
<accession>A0A7J9G890</accession>
<protein>
    <submittedName>
        <fullName evidence="1">Uncharacterized protein</fullName>
    </submittedName>
</protein>
<gene>
    <name evidence="1" type="ORF">Gohar_017452</name>
</gene>
<dbReference type="AlphaFoldDB" id="A0A7J9G890"/>
<name>A0A7J9G890_9ROSI</name>
<keyword evidence="2" id="KW-1185">Reference proteome</keyword>
<dbReference type="Proteomes" id="UP000593560">
    <property type="component" value="Unassembled WGS sequence"/>
</dbReference>
<evidence type="ECO:0000313" key="2">
    <source>
        <dbReference type="Proteomes" id="UP000593560"/>
    </source>
</evidence>
<dbReference type="EMBL" id="JABFAD010000002">
    <property type="protein sequence ID" value="MBA0793015.1"/>
    <property type="molecule type" value="Genomic_DNA"/>
</dbReference>